<reference evidence="2 3" key="1">
    <citation type="submission" date="2021-04" db="EMBL/GenBank/DDBJ databases">
        <title>Whole genome sequence analysis of a thiophenic sulfur metabolizing bacteria.</title>
        <authorList>
            <person name="Akhtar N."/>
            <person name="Akram J."/>
            <person name="Aslam A."/>
        </authorList>
    </citation>
    <scope>NUCLEOTIDE SEQUENCE [LARGE SCALE GENOMIC DNA]</scope>
    <source>
        <strain evidence="2 3">3OW</strain>
    </source>
</reference>
<keyword evidence="3" id="KW-1185">Reference proteome</keyword>
<protein>
    <submittedName>
        <fullName evidence="2">Uncharacterized protein</fullName>
    </submittedName>
</protein>
<organism evidence="2 3">
    <name type="scientific">Tsukamurella paurometabola</name>
    <name type="common">Corynebacterium paurometabolum</name>
    <dbReference type="NCBI Taxonomy" id="2061"/>
    <lineage>
        <taxon>Bacteria</taxon>
        <taxon>Bacillati</taxon>
        <taxon>Actinomycetota</taxon>
        <taxon>Actinomycetes</taxon>
        <taxon>Mycobacteriales</taxon>
        <taxon>Tsukamurellaceae</taxon>
        <taxon>Tsukamurella</taxon>
    </lineage>
</organism>
<proteinExistence type="predicted"/>
<dbReference type="Proteomes" id="UP000676853">
    <property type="component" value="Unassembled WGS sequence"/>
</dbReference>
<comment type="caution">
    <text evidence="2">The sequence shown here is derived from an EMBL/GenBank/DDBJ whole genome shotgun (WGS) entry which is preliminary data.</text>
</comment>
<gene>
    <name evidence="2" type="ORF">KFZ73_18715</name>
</gene>
<dbReference type="EMBL" id="JAGXOE010000057">
    <property type="protein sequence ID" value="MBS4103264.1"/>
    <property type="molecule type" value="Genomic_DNA"/>
</dbReference>
<feature type="compositionally biased region" description="Basic and acidic residues" evidence="1">
    <location>
        <begin position="172"/>
        <end position="192"/>
    </location>
</feature>
<accession>A0ABS5NG50</accession>
<dbReference type="Pfam" id="PF14265">
    <property type="entry name" value="DUF4355"/>
    <property type="match status" value="1"/>
</dbReference>
<feature type="region of interest" description="Disordered" evidence="1">
    <location>
        <begin position="157"/>
        <end position="192"/>
    </location>
</feature>
<feature type="region of interest" description="Disordered" evidence="1">
    <location>
        <begin position="22"/>
        <end position="41"/>
    </location>
</feature>
<dbReference type="InterPro" id="IPR025580">
    <property type="entry name" value="Gp46"/>
</dbReference>
<sequence length="192" mass="21806">MADEVILNDDVTEQVLAAVEQREAEAEADVEKPKAEKPKAERTFTQAELDAIVQERLARQANKYSDYDTVKADADKWRQAERDKLPREQQLLDRIAELENAERERAEQYSKLQLETLRERVAREKGLPDKLIARLSGTTREELEADADDLLEAFPARKSVSQQPLDGLSGGGKRDMAPKFNRDDVLKDIPGF</sequence>
<evidence type="ECO:0000313" key="2">
    <source>
        <dbReference type="EMBL" id="MBS4103264.1"/>
    </source>
</evidence>
<name>A0ABS5NG50_TSUPA</name>
<evidence type="ECO:0000256" key="1">
    <source>
        <dbReference type="SAM" id="MobiDB-lite"/>
    </source>
</evidence>
<dbReference type="RefSeq" id="WP_212554692.1">
    <property type="nucleotide sequence ID" value="NZ_JAGXOE010000057.1"/>
</dbReference>
<evidence type="ECO:0000313" key="3">
    <source>
        <dbReference type="Proteomes" id="UP000676853"/>
    </source>
</evidence>